<proteinExistence type="predicted"/>
<dbReference type="EMBL" id="MK163627">
    <property type="protein sequence ID" value="QBG64656.1"/>
    <property type="molecule type" value="Genomic_RNA"/>
</dbReference>
<dbReference type="SUPFAM" id="SSF55144">
    <property type="entry name" value="LigT-like"/>
    <property type="match status" value="1"/>
</dbReference>
<evidence type="ECO:0000313" key="2">
    <source>
        <dbReference type="EMBL" id="QBG64656.1"/>
    </source>
</evidence>
<protein>
    <submittedName>
        <fullName evidence="2">NS2</fullName>
    </submittedName>
</protein>
<dbReference type="Pfam" id="PF05213">
    <property type="entry name" value="Corona_NS2A"/>
    <property type="match status" value="1"/>
</dbReference>
<reference evidence="2" key="1">
    <citation type="journal article" date="2019" name="Viruses">
        <title>Shared Common Ancestry of Rodent Alphacoronaviruses Sampled Globally.</title>
        <authorList>
            <person name="Tsoleridis T."/>
            <person name="Chappell J.G."/>
            <person name="Onianwa O."/>
            <person name="Marston D.A."/>
            <person name="Fooks A.R."/>
            <person name="Monchatre-Leroy E."/>
            <person name="Umhang G."/>
            <person name="Muller M.A."/>
            <person name="Drexler J.F."/>
            <person name="Drosten C."/>
            <person name="Tarlinton R.E."/>
            <person name="McClure C.P."/>
            <person name="Holmes E.C."/>
            <person name="Ball J.K."/>
        </authorList>
    </citation>
    <scope>NUCLEOTIDE SEQUENCE</scope>
    <source>
        <strain evidence="2">UKRn3</strain>
    </source>
</reference>
<accession>A0A481S0C1</accession>
<dbReference type="InterPro" id="IPR039573">
    <property type="entry name" value="NS2A-like"/>
</dbReference>
<dbReference type="Gene3D" id="3.90.1140.10">
    <property type="entry name" value="Cyclic phosphodiesterase"/>
    <property type="match status" value="1"/>
</dbReference>
<name>A0A481S0C1_9ALPC</name>
<dbReference type="InterPro" id="IPR009097">
    <property type="entry name" value="Cyclic_Pdiesterase"/>
</dbReference>
<sequence>MAFADRPTHFVNIPLRYFEEFYEHFVLIQRELVSKLDCKIQTTPHVSLTMLEARNSELKYIDFAIRDCIDHMYAGNVEIGFSNLHILGKHIVADVTGLQEWHDVVESYIKDAGYVCGQSRAWLPHLTIASLECVDGDNFVRSKTILEESNFSFEFELVIRKGAPFYLEIVKIGAPKHDGYYEQEFSAWVYSRCSVEPPTCKLSAIMCYGCLHHVISEMEPDDFPNDERDAWYKLQYSYEYNGWFWRYCLTKSRTFRRHIRSRTCTCLDCSDSDD</sequence>
<feature type="domain" description="NS2A-like" evidence="1">
    <location>
        <begin position="2"/>
        <end position="248"/>
    </location>
</feature>
<organism evidence="2">
    <name type="scientific">Alphacoronavirus UKRn3</name>
    <dbReference type="NCBI Taxonomy" id="2520504"/>
    <lineage>
        <taxon>Viruses</taxon>
        <taxon>Riboviria</taxon>
        <taxon>Orthornavirae</taxon>
        <taxon>Pisuviricota</taxon>
        <taxon>Pisoniviricetes</taxon>
        <taxon>Nidovirales</taxon>
        <taxon>Cornidovirineae</taxon>
        <taxon>Coronaviridae</taxon>
        <taxon>Orthocoronavirinae</taxon>
        <taxon>Alphacoronavirus</taxon>
        <taxon>Luchacovirus</taxon>
    </lineage>
</organism>
<evidence type="ECO:0000259" key="1">
    <source>
        <dbReference type="Pfam" id="PF05213"/>
    </source>
</evidence>